<evidence type="ECO:0000313" key="2">
    <source>
        <dbReference type="Proteomes" id="UP001243375"/>
    </source>
</evidence>
<dbReference type="EMBL" id="JASBWU010000053">
    <property type="protein sequence ID" value="KAJ9110213.1"/>
    <property type="molecule type" value="Genomic_DNA"/>
</dbReference>
<proteinExistence type="predicted"/>
<evidence type="ECO:0000313" key="1">
    <source>
        <dbReference type="EMBL" id="KAJ9110213.1"/>
    </source>
</evidence>
<name>A0ACC2WEN5_9TREE</name>
<keyword evidence="2" id="KW-1185">Reference proteome</keyword>
<organism evidence="1 2">
    <name type="scientific">Naganishia vaughanmartiniae</name>
    <dbReference type="NCBI Taxonomy" id="1424756"/>
    <lineage>
        <taxon>Eukaryota</taxon>
        <taxon>Fungi</taxon>
        <taxon>Dikarya</taxon>
        <taxon>Basidiomycota</taxon>
        <taxon>Agaricomycotina</taxon>
        <taxon>Tremellomycetes</taxon>
        <taxon>Filobasidiales</taxon>
        <taxon>Filobasidiaceae</taxon>
        <taxon>Naganishia</taxon>
    </lineage>
</organism>
<sequence>MAVRSLAHMSSKHAAKAVLARNIDEDNAPNYNLLISYASSLPTSRLLSLHEWLKANSPTGAYTGPKPTYRLKFDWSGGDEPVEVVNRALEQCFGTRGMIGWEIWIRGDQLNLLSRDFRKEYLRLRELEDPEVGILDIWVDVLLDQLKRISQAAIRARWVHPRSSPTFDQPHLNPSNHSMLAPNPTSSQRSGRRYFNVLSEDEATPCAKANREGPLQEREESEVEKDGEWDDGDVLGTQEERETAKQGKTPTQQTIDEESGEDRPRQKEGQDYKPRDGTDSDEEDDDVEEEDTPQQAMRRKPARRGAKTAKDADVSGRETAPIWVDHGPGPSRRRQTAREMKQKKSAKSHATEPRATSNFATTGSSRPAQANTAVISKVDSKRKGEDHQPNTKSKRPRVHQLTRALPNTPDGNSTATTQATPDTGASSGTGTERGTEVETPTPQARGGIRAPIWDYFIFISVDEKGNQR</sequence>
<dbReference type="Proteomes" id="UP001243375">
    <property type="component" value="Unassembled WGS sequence"/>
</dbReference>
<gene>
    <name evidence="1" type="ORF">QFC22_006761</name>
</gene>
<comment type="caution">
    <text evidence="1">The sequence shown here is derived from an EMBL/GenBank/DDBJ whole genome shotgun (WGS) entry which is preliminary data.</text>
</comment>
<reference evidence="1" key="1">
    <citation type="submission" date="2023-04" db="EMBL/GenBank/DDBJ databases">
        <title>Draft Genome sequencing of Naganishia species isolated from polar environments using Oxford Nanopore Technology.</title>
        <authorList>
            <person name="Leo P."/>
            <person name="Venkateswaran K."/>
        </authorList>
    </citation>
    <scope>NUCLEOTIDE SEQUENCE</scope>
    <source>
        <strain evidence="1">MNA-CCFEE 5425</strain>
    </source>
</reference>
<accession>A0ACC2WEN5</accession>
<protein>
    <submittedName>
        <fullName evidence="1">Uncharacterized protein</fullName>
    </submittedName>
</protein>